<evidence type="ECO:0000259" key="6">
    <source>
        <dbReference type="PROSITE" id="PS51085"/>
    </source>
</evidence>
<keyword evidence="1" id="KW-0001">2Fe-2S</keyword>
<gene>
    <name evidence="7" type="ORF">CLV40_11373</name>
</gene>
<dbReference type="OrthoDB" id="3530637at2"/>
<evidence type="ECO:0000256" key="3">
    <source>
        <dbReference type="ARBA" id="ARBA00023002"/>
    </source>
</evidence>
<protein>
    <submittedName>
        <fullName evidence="7">Carbon-monoxide dehydrogenase small subunit</fullName>
    </submittedName>
</protein>
<dbReference type="GO" id="GO:0051537">
    <property type="term" value="F:2 iron, 2 sulfur cluster binding"/>
    <property type="evidence" value="ECO:0007669"/>
    <property type="project" value="UniProtKB-KW"/>
</dbReference>
<organism evidence="7 8">
    <name type="scientific">Actinokineospora auranticolor</name>
    <dbReference type="NCBI Taxonomy" id="155976"/>
    <lineage>
        <taxon>Bacteria</taxon>
        <taxon>Bacillati</taxon>
        <taxon>Actinomycetota</taxon>
        <taxon>Actinomycetes</taxon>
        <taxon>Pseudonocardiales</taxon>
        <taxon>Pseudonocardiaceae</taxon>
        <taxon>Actinokineospora</taxon>
    </lineage>
</organism>
<dbReference type="Gene3D" id="3.10.20.30">
    <property type="match status" value="1"/>
</dbReference>
<feature type="domain" description="2Fe-2S ferredoxin-type" evidence="6">
    <location>
        <begin position="1"/>
        <end position="75"/>
    </location>
</feature>
<evidence type="ECO:0000256" key="1">
    <source>
        <dbReference type="ARBA" id="ARBA00022714"/>
    </source>
</evidence>
<reference evidence="7 8" key="1">
    <citation type="submission" date="2018-02" db="EMBL/GenBank/DDBJ databases">
        <title>Genomic Encyclopedia of Archaeal and Bacterial Type Strains, Phase II (KMG-II): from individual species to whole genera.</title>
        <authorList>
            <person name="Goeker M."/>
        </authorList>
    </citation>
    <scope>NUCLEOTIDE SEQUENCE [LARGE SCALE GENOMIC DNA]</scope>
    <source>
        <strain evidence="7 8">YU 961-1</strain>
    </source>
</reference>
<dbReference type="GO" id="GO:0046872">
    <property type="term" value="F:metal ion binding"/>
    <property type="evidence" value="ECO:0007669"/>
    <property type="project" value="UniProtKB-KW"/>
</dbReference>
<dbReference type="PANTHER" id="PTHR44379:SF8">
    <property type="entry name" value="XANTHINE DEHYDROGENASE IRON-SULFUR-BINDING SUBUNIT XDHC-RELATED"/>
    <property type="match status" value="1"/>
</dbReference>
<dbReference type="InterPro" id="IPR036884">
    <property type="entry name" value="2Fe-2S-bd_dom_sf"/>
</dbReference>
<evidence type="ECO:0000313" key="7">
    <source>
        <dbReference type="EMBL" id="PPK65589.1"/>
    </source>
</evidence>
<keyword evidence="2" id="KW-0479">Metal-binding</keyword>
<accession>A0A2S6GK48</accession>
<dbReference type="GO" id="GO:0016491">
    <property type="term" value="F:oxidoreductase activity"/>
    <property type="evidence" value="ECO:0007669"/>
    <property type="project" value="UniProtKB-KW"/>
</dbReference>
<dbReference type="InterPro" id="IPR002888">
    <property type="entry name" value="2Fe-2S-bd"/>
</dbReference>
<keyword evidence="3" id="KW-0560">Oxidoreductase</keyword>
<dbReference type="InterPro" id="IPR012675">
    <property type="entry name" value="Beta-grasp_dom_sf"/>
</dbReference>
<proteinExistence type="predicted"/>
<dbReference type="InterPro" id="IPR051452">
    <property type="entry name" value="Diverse_Oxidoreductases"/>
</dbReference>
<dbReference type="SUPFAM" id="SSF47741">
    <property type="entry name" value="CO dehydrogenase ISP C-domain like"/>
    <property type="match status" value="1"/>
</dbReference>
<name>A0A2S6GK48_9PSEU</name>
<dbReference type="PROSITE" id="PS51085">
    <property type="entry name" value="2FE2S_FER_2"/>
    <property type="match status" value="1"/>
</dbReference>
<dbReference type="Proteomes" id="UP000239203">
    <property type="component" value="Unassembled WGS sequence"/>
</dbReference>
<dbReference type="InterPro" id="IPR036010">
    <property type="entry name" value="2Fe-2S_ferredoxin-like_sf"/>
</dbReference>
<sequence>MTTAEVNGRPRDLPEDGRCLADWIRDDLGLTGTKIPCGSGHCGGCSVLLDGRPVLSCSTPAVVHEDGRITTVEGLAARQDPLLRSFVEHGAAQCGYCTAGMLVAARAYLDECGGAAPDEAGARRALSGNVCRCTGYTAIVAAVLAAGRECSGA</sequence>
<dbReference type="Pfam" id="PF01799">
    <property type="entry name" value="Fer2_2"/>
    <property type="match status" value="1"/>
</dbReference>
<dbReference type="PANTHER" id="PTHR44379">
    <property type="entry name" value="OXIDOREDUCTASE WITH IRON-SULFUR SUBUNIT"/>
    <property type="match status" value="1"/>
</dbReference>
<evidence type="ECO:0000256" key="5">
    <source>
        <dbReference type="ARBA" id="ARBA00023014"/>
    </source>
</evidence>
<dbReference type="EMBL" id="PTIX01000013">
    <property type="protein sequence ID" value="PPK65589.1"/>
    <property type="molecule type" value="Genomic_DNA"/>
</dbReference>
<keyword evidence="8" id="KW-1185">Reference proteome</keyword>
<comment type="caution">
    <text evidence="7">The sequence shown here is derived from an EMBL/GenBank/DDBJ whole genome shotgun (WGS) entry which is preliminary data.</text>
</comment>
<evidence type="ECO:0000256" key="4">
    <source>
        <dbReference type="ARBA" id="ARBA00023004"/>
    </source>
</evidence>
<dbReference type="InterPro" id="IPR006058">
    <property type="entry name" value="2Fe2S_fd_BS"/>
</dbReference>
<dbReference type="RefSeq" id="WP_104481021.1">
    <property type="nucleotide sequence ID" value="NZ_CP154825.1"/>
</dbReference>
<dbReference type="InterPro" id="IPR001041">
    <property type="entry name" value="2Fe-2S_ferredoxin-type"/>
</dbReference>
<evidence type="ECO:0000256" key="2">
    <source>
        <dbReference type="ARBA" id="ARBA00022723"/>
    </source>
</evidence>
<keyword evidence="4" id="KW-0408">Iron</keyword>
<dbReference type="Gene3D" id="1.10.150.120">
    <property type="entry name" value="[2Fe-2S]-binding domain"/>
    <property type="match status" value="1"/>
</dbReference>
<keyword evidence="5" id="KW-0411">Iron-sulfur</keyword>
<dbReference type="AlphaFoldDB" id="A0A2S6GK48"/>
<dbReference type="PROSITE" id="PS00197">
    <property type="entry name" value="2FE2S_FER_1"/>
    <property type="match status" value="1"/>
</dbReference>
<evidence type="ECO:0000313" key="8">
    <source>
        <dbReference type="Proteomes" id="UP000239203"/>
    </source>
</evidence>
<dbReference type="SUPFAM" id="SSF54292">
    <property type="entry name" value="2Fe-2S ferredoxin-like"/>
    <property type="match status" value="1"/>
</dbReference>